<dbReference type="AlphaFoldDB" id="A0A7V8NRP1"/>
<feature type="domain" description="Gfo/Idh/MocA-like oxidoreductase bacterial type C-terminal" evidence="1">
    <location>
        <begin position="251"/>
        <end position="322"/>
    </location>
</feature>
<dbReference type="SUPFAM" id="SSF55347">
    <property type="entry name" value="Glyceraldehyde-3-phosphate dehydrogenase-like, C-terminal domain"/>
    <property type="match status" value="1"/>
</dbReference>
<proteinExistence type="predicted"/>
<sequence length="327" mass="36365">RQLVRAVKKYNRICQHGSQSRSNPGMVEAIRHLSDGTIGNVYLARALCYKWRPSIGHAPEEPVPAGVHYDLWTGPAPLKAFTRNRFHYNWHWIWDTGNGEVGNQAIHEIDIARWGLGVGFPVQVSAMGGHFMFQDDQETPNTLHATFCFEGDGKRKMMELEVRHWITNHEAEIGTGAYGAGSVPAAGLNVAANKKNDDKQSLGPKDAKTNTIGNIFYGSNGYLAADGYDSYKTWLTDECVPGPTGKGSGDHYANFVDCVRSRHAQDIHSPIEEAHISTTLVHLANASYRLGRALRFDPDKECVIEDEEANRMLRGSYRAPYVVPEEV</sequence>
<reference evidence="2" key="1">
    <citation type="submission" date="2020-06" db="EMBL/GenBank/DDBJ databases">
        <title>Legume-microbial interactions unlock mineral nutrients during tropical forest succession.</title>
        <authorList>
            <person name="Epihov D.Z."/>
        </authorList>
    </citation>
    <scope>NUCLEOTIDE SEQUENCE [LARGE SCALE GENOMIC DNA]</scope>
    <source>
        <strain evidence="2">Pan2503</strain>
    </source>
</reference>
<gene>
    <name evidence="2" type="ORF">HRJ53_15060</name>
</gene>
<dbReference type="Pfam" id="PF19051">
    <property type="entry name" value="GFO_IDH_MocA_C2"/>
    <property type="match status" value="2"/>
</dbReference>
<dbReference type="InterPro" id="IPR043906">
    <property type="entry name" value="Gfo/Idh/MocA_OxRdtase_bact_C"/>
</dbReference>
<dbReference type="EMBL" id="JACDQQ010001445">
    <property type="protein sequence ID" value="MBA0086299.1"/>
    <property type="molecule type" value="Genomic_DNA"/>
</dbReference>
<evidence type="ECO:0000259" key="1">
    <source>
        <dbReference type="Pfam" id="PF19051"/>
    </source>
</evidence>
<accession>A0A7V8NRP1</accession>
<name>A0A7V8NRP1_9BACT</name>
<dbReference type="PANTHER" id="PTHR43818:SF5">
    <property type="entry name" value="OXIDOREDUCTASE FAMILY PROTEIN"/>
    <property type="match status" value="1"/>
</dbReference>
<evidence type="ECO:0000313" key="3">
    <source>
        <dbReference type="Proteomes" id="UP000567293"/>
    </source>
</evidence>
<dbReference type="Proteomes" id="UP000567293">
    <property type="component" value="Unassembled WGS sequence"/>
</dbReference>
<keyword evidence="3" id="KW-1185">Reference proteome</keyword>
<dbReference type="InterPro" id="IPR050463">
    <property type="entry name" value="Gfo/Idh/MocA_oxidrdct_glycsds"/>
</dbReference>
<comment type="caution">
    <text evidence="2">The sequence shown here is derived from an EMBL/GenBank/DDBJ whole genome shotgun (WGS) entry which is preliminary data.</text>
</comment>
<evidence type="ECO:0000313" key="2">
    <source>
        <dbReference type="EMBL" id="MBA0086299.1"/>
    </source>
</evidence>
<organism evidence="2 3">
    <name type="scientific">Candidatus Acidiferrum panamense</name>
    <dbReference type="NCBI Taxonomy" id="2741543"/>
    <lineage>
        <taxon>Bacteria</taxon>
        <taxon>Pseudomonadati</taxon>
        <taxon>Acidobacteriota</taxon>
        <taxon>Terriglobia</taxon>
        <taxon>Candidatus Acidiferrales</taxon>
        <taxon>Candidatus Acidiferrum</taxon>
    </lineage>
</organism>
<feature type="non-terminal residue" evidence="2">
    <location>
        <position position="1"/>
    </location>
</feature>
<dbReference type="PANTHER" id="PTHR43818">
    <property type="entry name" value="BCDNA.GH03377"/>
    <property type="match status" value="1"/>
</dbReference>
<dbReference type="Gene3D" id="3.30.360.10">
    <property type="entry name" value="Dihydrodipicolinate Reductase, domain 2"/>
    <property type="match status" value="1"/>
</dbReference>
<protein>
    <submittedName>
        <fullName evidence="2">Gfo/Idh/MocA family oxidoreductase</fullName>
    </submittedName>
</protein>
<feature type="domain" description="Gfo/Idh/MocA-like oxidoreductase bacterial type C-terminal" evidence="1">
    <location>
        <begin position="57"/>
        <end position="117"/>
    </location>
</feature>